<dbReference type="Proteomes" id="UP000693970">
    <property type="component" value="Unassembled WGS sequence"/>
</dbReference>
<name>A0A9K3Q4N0_9STRA</name>
<feature type="transmembrane region" description="Helical" evidence="1">
    <location>
        <begin position="12"/>
        <end position="36"/>
    </location>
</feature>
<keyword evidence="1" id="KW-0472">Membrane</keyword>
<organism evidence="2 3">
    <name type="scientific">Nitzschia inconspicua</name>
    <dbReference type="NCBI Taxonomy" id="303405"/>
    <lineage>
        <taxon>Eukaryota</taxon>
        <taxon>Sar</taxon>
        <taxon>Stramenopiles</taxon>
        <taxon>Ochrophyta</taxon>
        <taxon>Bacillariophyta</taxon>
        <taxon>Bacillariophyceae</taxon>
        <taxon>Bacillariophycidae</taxon>
        <taxon>Bacillariales</taxon>
        <taxon>Bacillariaceae</taxon>
        <taxon>Nitzschia</taxon>
    </lineage>
</organism>
<reference evidence="2" key="2">
    <citation type="submission" date="2021-04" db="EMBL/GenBank/DDBJ databases">
        <authorList>
            <person name="Podell S."/>
        </authorList>
    </citation>
    <scope>NUCLEOTIDE SEQUENCE</scope>
    <source>
        <strain evidence="2">Hildebrandi</strain>
    </source>
</reference>
<keyword evidence="1" id="KW-1133">Transmembrane helix</keyword>
<dbReference type="PROSITE" id="PS51257">
    <property type="entry name" value="PROKAR_LIPOPROTEIN"/>
    <property type="match status" value="1"/>
</dbReference>
<reference evidence="2" key="1">
    <citation type="journal article" date="2021" name="Sci. Rep.">
        <title>Diploid genomic architecture of Nitzschia inconspicua, an elite biomass production diatom.</title>
        <authorList>
            <person name="Oliver A."/>
            <person name="Podell S."/>
            <person name="Pinowska A."/>
            <person name="Traller J.C."/>
            <person name="Smith S.R."/>
            <person name="McClure R."/>
            <person name="Beliaev A."/>
            <person name="Bohutskyi P."/>
            <person name="Hill E.A."/>
            <person name="Rabines A."/>
            <person name="Zheng H."/>
            <person name="Allen L.Z."/>
            <person name="Kuo A."/>
            <person name="Grigoriev I.V."/>
            <person name="Allen A.E."/>
            <person name="Hazlebeck D."/>
            <person name="Allen E.E."/>
        </authorList>
    </citation>
    <scope>NUCLEOTIDE SEQUENCE</scope>
    <source>
        <strain evidence="2">Hildebrandi</strain>
    </source>
</reference>
<feature type="transmembrane region" description="Helical" evidence="1">
    <location>
        <begin position="51"/>
        <end position="70"/>
    </location>
</feature>
<feature type="transmembrane region" description="Helical" evidence="1">
    <location>
        <begin position="118"/>
        <end position="145"/>
    </location>
</feature>
<accession>A0A9K3Q4N0</accession>
<evidence type="ECO:0000313" key="3">
    <source>
        <dbReference type="Proteomes" id="UP000693970"/>
    </source>
</evidence>
<evidence type="ECO:0000256" key="1">
    <source>
        <dbReference type="SAM" id="Phobius"/>
    </source>
</evidence>
<gene>
    <name evidence="2" type="ORF">IV203_019141</name>
</gene>
<dbReference type="OrthoDB" id="53589at2759"/>
<dbReference type="EMBL" id="JAGRRH010000004">
    <property type="protein sequence ID" value="KAG7370571.1"/>
    <property type="molecule type" value="Genomic_DNA"/>
</dbReference>
<keyword evidence="3" id="KW-1185">Reference proteome</keyword>
<comment type="caution">
    <text evidence="2">The sequence shown here is derived from an EMBL/GenBank/DDBJ whole genome shotgun (WGS) entry which is preliminary data.</text>
</comment>
<keyword evidence="1" id="KW-0812">Transmembrane</keyword>
<evidence type="ECO:0000313" key="2">
    <source>
        <dbReference type="EMBL" id="KAG7370571.1"/>
    </source>
</evidence>
<dbReference type="AlphaFoldDB" id="A0A9K3Q4N0"/>
<protein>
    <submittedName>
        <fullName evidence="2">Uncharacterized protein</fullName>
    </submittedName>
</protein>
<feature type="transmembrane region" description="Helical" evidence="1">
    <location>
        <begin position="82"/>
        <end position="106"/>
    </location>
</feature>
<sequence length="153" mass="16509">MPVFRASEFAVCGISTTFILFAVGASCLGVAIWSYVQQGGVNCGQNGKPPLLEWILGTGISYLIIACAYSRVKRGNNKTKGLGMFIVSSSHVFIFAWMIVGAVSLWRDGTDCEQVNSIVWKMGLSAVIISIVLCLCGGYMFNAVYTDEEMGGR</sequence>
<proteinExistence type="predicted"/>